<feature type="transmembrane region" description="Helical" evidence="2">
    <location>
        <begin position="60"/>
        <end position="83"/>
    </location>
</feature>
<evidence type="ECO:0000313" key="4">
    <source>
        <dbReference type="Proteomes" id="UP000261704"/>
    </source>
</evidence>
<keyword evidence="4" id="KW-1185">Reference proteome</keyword>
<name>A0A347UD71_9RHOB</name>
<feature type="region of interest" description="Disordered" evidence="1">
    <location>
        <begin position="144"/>
        <end position="171"/>
    </location>
</feature>
<evidence type="ECO:0000256" key="2">
    <source>
        <dbReference type="SAM" id="Phobius"/>
    </source>
</evidence>
<dbReference type="EMBL" id="CP032125">
    <property type="protein sequence ID" value="AXX96799.1"/>
    <property type="molecule type" value="Genomic_DNA"/>
</dbReference>
<reference evidence="3 4" key="1">
    <citation type="submission" date="2018-09" db="EMBL/GenBank/DDBJ databases">
        <title>Profundibacter amoris BAR1 gen. nov., sp. nov., a new member of the Roseobacter clade isolated at Lokis Castle Vent Field on the Arctic Mid-Oceanic Ridge.</title>
        <authorList>
            <person name="Le Moine Bauer S."/>
            <person name="Sjoeberg A.G."/>
            <person name="L'Haridon S."/>
            <person name="Stokke R."/>
            <person name="Roalkvam I."/>
            <person name="Steen I.H."/>
            <person name="Dahle H."/>
        </authorList>
    </citation>
    <scope>NUCLEOTIDE SEQUENCE [LARGE SCALE GENOMIC DNA]</scope>
    <source>
        <strain evidence="3 4">BAR1</strain>
    </source>
</reference>
<dbReference type="OrthoDB" id="7833467at2"/>
<dbReference type="AlphaFoldDB" id="A0A347UD71"/>
<organism evidence="3 4">
    <name type="scientific">Profundibacter amoris</name>
    <dbReference type="NCBI Taxonomy" id="2171755"/>
    <lineage>
        <taxon>Bacteria</taxon>
        <taxon>Pseudomonadati</taxon>
        <taxon>Pseudomonadota</taxon>
        <taxon>Alphaproteobacteria</taxon>
        <taxon>Rhodobacterales</taxon>
        <taxon>Paracoccaceae</taxon>
        <taxon>Profundibacter</taxon>
    </lineage>
</organism>
<sequence length="341" mass="37450">MNQNSDDKPIDLGIFNSRGRGGITSAEIIAIVLSVLWIAGVVLFFTFAPKGEAGVTLDPVVFVMKFLTIFLPIAVIWVGALAARSARVMREESSRLQASIDAMRHTYLEQTHAGHAGIQPSVEKKLEEIAATAKQTETAIATFTSARNNPEEQSPDKPAIPNGTAPEGDEQTSLALGTTAEDMAPPVSVNDFVRALNFPDDPDDREGFAALRRALKDRHVARLIQSAQDVLTLLSQEGIYMDDLKPEHSRPEIWRSFARGERGRSIAPLGGVHDRSSLALTSGRMRQDPIFRDAVHHFLRQFDKTFVEFEPNASDQDIVALSNTRTARAFMLLGRVTGTFD</sequence>
<keyword evidence="2" id="KW-0472">Membrane</keyword>
<proteinExistence type="predicted"/>
<dbReference type="KEGG" id="pamo:BAR1_01930"/>
<dbReference type="RefSeq" id="WP_118941457.1">
    <property type="nucleotide sequence ID" value="NZ_CP032125.1"/>
</dbReference>
<gene>
    <name evidence="3" type="ORF">BAR1_01930</name>
</gene>
<keyword evidence="2" id="KW-0812">Transmembrane</keyword>
<feature type="transmembrane region" description="Helical" evidence="2">
    <location>
        <begin position="28"/>
        <end position="48"/>
    </location>
</feature>
<keyword evidence="2" id="KW-1133">Transmembrane helix</keyword>
<evidence type="ECO:0000256" key="1">
    <source>
        <dbReference type="SAM" id="MobiDB-lite"/>
    </source>
</evidence>
<accession>A0A347UD71</accession>
<protein>
    <submittedName>
        <fullName evidence="3">Uncharacterized protein</fullName>
    </submittedName>
</protein>
<dbReference type="Proteomes" id="UP000261704">
    <property type="component" value="Chromosome"/>
</dbReference>
<evidence type="ECO:0000313" key="3">
    <source>
        <dbReference type="EMBL" id="AXX96799.1"/>
    </source>
</evidence>